<sequence length="174" mass="19805">MALPGNAQLRRAGKISILFRRVPCNWPGVKITFYVLKGANPYYLPVMPENVNRDGTVVKMDIMRSKDGRPTKIWESMYRSVGAVWRREPAQGAIVPAHHHRFRKDARRQQCYPGSLEGRQRLHVQSPVPRNRLSPRYINIATNRYNKHAGAAAQPSPKGNTREKKEKTKPTPAA</sequence>
<comment type="caution">
    <text evidence="6">The sequence shown here is derived from an EMBL/GenBank/DDBJ whole genome shotgun (WGS) entry which is preliminary data.</text>
</comment>
<feature type="domain" description="Expansin-like CBD" evidence="5">
    <location>
        <begin position="42"/>
        <end position="131"/>
    </location>
</feature>
<evidence type="ECO:0000259" key="5">
    <source>
        <dbReference type="PROSITE" id="PS50843"/>
    </source>
</evidence>
<proteinExistence type="inferred from homology"/>
<dbReference type="Gene3D" id="2.60.40.760">
    <property type="entry name" value="Expansin, cellulose-binding-like domain"/>
    <property type="match status" value="1"/>
</dbReference>
<feature type="region of interest" description="Disordered" evidence="4">
    <location>
        <begin position="144"/>
        <end position="174"/>
    </location>
</feature>
<dbReference type="SUPFAM" id="SSF49590">
    <property type="entry name" value="PHL pollen allergen"/>
    <property type="match status" value="1"/>
</dbReference>
<dbReference type="InterPro" id="IPR036749">
    <property type="entry name" value="Expansin_CBD_sf"/>
</dbReference>
<dbReference type="PANTHER" id="PTHR31692">
    <property type="entry name" value="EXPANSIN-B3"/>
    <property type="match status" value="1"/>
</dbReference>
<comment type="similarity">
    <text evidence="2">Belongs to the expansin family. Expansin B subfamily.</text>
</comment>
<protein>
    <recommendedName>
        <fullName evidence="5">Expansin-like CBD domain-containing protein</fullName>
    </recommendedName>
</protein>
<dbReference type="AlphaFoldDB" id="A0AAD8QPP8"/>
<evidence type="ECO:0000313" key="6">
    <source>
        <dbReference type="EMBL" id="KAK1606026.1"/>
    </source>
</evidence>
<evidence type="ECO:0000256" key="4">
    <source>
        <dbReference type="SAM" id="MobiDB-lite"/>
    </source>
</evidence>
<evidence type="ECO:0000256" key="1">
    <source>
        <dbReference type="ARBA" id="ARBA00004613"/>
    </source>
</evidence>
<evidence type="ECO:0000256" key="3">
    <source>
        <dbReference type="ARBA" id="ARBA00022525"/>
    </source>
</evidence>
<dbReference type="Pfam" id="PF01357">
    <property type="entry name" value="Expansin_C"/>
    <property type="match status" value="1"/>
</dbReference>
<dbReference type="GO" id="GO:0005576">
    <property type="term" value="C:extracellular region"/>
    <property type="evidence" value="ECO:0007669"/>
    <property type="project" value="UniProtKB-SubCell"/>
</dbReference>
<reference evidence="6" key="1">
    <citation type="submission" date="2023-07" db="EMBL/GenBank/DDBJ databases">
        <title>A chromosome-level genome assembly of Lolium multiflorum.</title>
        <authorList>
            <person name="Chen Y."/>
            <person name="Copetti D."/>
            <person name="Kolliker R."/>
            <person name="Studer B."/>
        </authorList>
    </citation>
    <scope>NUCLEOTIDE SEQUENCE</scope>
    <source>
        <strain evidence="6">02402/16</strain>
        <tissue evidence="6">Leaf</tissue>
    </source>
</reference>
<accession>A0AAD8QPP8</accession>
<keyword evidence="3" id="KW-0964">Secreted</keyword>
<dbReference type="InterPro" id="IPR007117">
    <property type="entry name" value="Expansin_CBD"/>
</dbReference>
<dbReference type="PROSITE" id="PS50843">
    <property type="entry name" value="EXPANSIN_CBD"/>
    <property type="match status" value="1"/>
</dbReference>
<dbReference type="Proteomes" id="UP001231189">
    <property type="component" value="Unassembled WGS sequence"/>
</dbReference>
<keyword evidence="7" id="KW-1185">Reference proteome</keyword>
<dbReference type="EMBL" id="JAUUTY010000007">
    <property type="protein sequence ID" value="KAK1606026.1"/>
    <property type="molecule type" value="Genomic_DNA"/>
</dbReference>
<organism evidence="6 7">
    <name type="scientific">Lolium multiflorum</name>
    <name type="common">Italian ryegrass</name>
    <name type="synonym">Lolium perenne subsp. multiflorum</name>
    <dbReference type="NCBI Taxonomy" id="4521"/>
    <lineage>
        <taxon>Eukaryota</taxon>
        <taxon>Viridiplantae</taxon>
        <taxon>Streptophyta</taxon>
        <taxon>Embryophyta</taxon>
        <taxon>Tracheophyta</taxon>
        <taxon>Spermatophyta</taxon>
        <taxon>Magnoliopsida</taxon>
        <taxon>Liliopsida</taxon>
        <taxon>Poales</taxon>
        <taxon>Poaceae</taxon>
        <taxon>BOP clade</taxon>
        <taxon>Pooideae</taxon>
        <taxon>Poodae</taxon>
        <taxon>Poeae</taxon>
        <taxon>Poeae Chloroplast Group 2 (Poeae type)</taxon>
        <taxon>Loliodinae</taxon>
        <taxon>Loliinae</taxon>
        <taxon>Lolium</taxon>
    </lineage>
</organism>
<feature type="compositionally biased region" description="Basic and acidic residues" evidence="4">
    <location>
        <begin position="160"/>
        <end position="174"/>
    </location>
</feature>
<name>A0AAD8QPP8_LOLMU</name>
<evidence type="ECO:0000256" key="2">
    <source>
        <dbReference type="ARBA" id="ARBA00005650"/>
    </source>
</evidence>
<dbReference type="PRINTS" id="PR00829">
    <property type="entry name" value="LOLP1ALLERGN"/>
</dbReference>
<comment type="subcellular location">
    <subcellularLocation>
        <location evidence="1">Secreted</location>
    </subcellularLocation>
</comment>
<gene>
    <name evidence="6" type="ORF">QYE76_029699</name>
</gene>
<dbReference type="PANTHER" id="PTHR31692:SF19">
    <property type="entry name" value="EXPANSIN-B2"/>
    <property type="match status" value="1"/>
</dbReference>
<dbReference type="InterPro" id="IPR005795">
    <property type="entry name" value="LolPI"/>
</dbReference>
<evidence type="ECO:0000313" key="7">
    <source>
        <dbReference type="Proteomes" id="UP001231189"/>
    </source>
</evidence>